<dbReference type="EMBL" id="MN740992">
    <property type="protein sequence ID" value="QHU21779.1"/>
    <property type="molecule type" value="Genomic_DNA"/>
</dbReference>
<dbReference type="PANTHER" id="PTHR40743:SF1">
    <property type="entry name" value="POSSIBLE GLYCOSYLTRANSFERASE"/>
    <property type="match status" value="1"/>
</dbReference>
<evidence type="ECO:0000313" key="1">
    <source>
        <dbReference type="EMBL" id="QHU21779.1"/>
    </source>
</evidence>
<dbReference type="AlphaFoldDB" id="A0A6C0KW12"/>
<name>A0A6C0KW12_9ZZZZ</name>
<accession>A0A6C0KW12</accession>
<organism evidence="1">
    <name type="scientific">viral metagenome</name>
    <dbReference type="NCBI Taxonomy" id="1070528"/>
    <lineage>
        <taxon>unclassified sequences</taxon>
        <taxon>metagenomes</taxon>
        <taxon>organismal metagenomes</taxon>
    </lineage>
</organism>
<dbReference type="PANTHER" id="PTHR40743">
    <property type="entry name" value="NUCLEOTIDE-DIPHOSPHO-SUGAR TRANSFERASE CONTAINING PROTEIN"/>
    <property type="match status" value="1"/>
</dbReference>
<sequence length="1039" mass="119469">MRAVHPKTGKPIQIMKTEAHLTKTNRTVLWHSQTLKGSMQRWQRWSILVTDSDSLISCPTPDLVMLVHEPTEAEVALWRKWFETATNETLILLSPGWMEELKLNASAHTSLLVTTEIQSRYPFLQPASTKEEWILLFVHLMRFHKIVSPYPLPQESQFTGQVQQIAMDASAEKVVPAVYLIQQYYVPQKAERRDEIKKALEMNIKCELIDKIILLNESKCEIPVCDKVRQTVIGHRLTYLDIMTYIKSQVPADTIVVFSNSDIYMDETLRTLYSVDLEKKFLALLRYEVTGKDEPKLFGPRPDSQDTWVVWSSSIDFILDQEDFNFSFGVPGCDNAITTAMLRKKFAVVNPALSIRTYHLHSSNIRNYVMSDVIDKPVFLYVEPTGIQEYNVVNDLNSKRDKTWQTEAPRSFDRPIKYVDANTAQTICVMMKRDSHYNYSINSANTFNQGYAEHDNKLYMFVGQTFTMPTGLVCDYKNLYVGKHHVWRDEWSNVPITVLTNTISVPTLAAVHFPAAMASSAAKWFLHYLPPILRIRQHTKDKPEFVVPVHPDMQRALQILNWPEEGAVTISPYIPDCQYVSEKVYALTPNSFHDVPAEHIDILKKMVPEQPPNENPVVVIVAERDDNQQLSKYFAEEIVKHIFTNRDNGNWTTHIIDANMPTEVRLKLLLKADLLIAQSQSEWEALDWMWLLRPQATVVEVMLDTKPRGDHIHIAGAANLNYVLLGVKREPLPFQRQHALEDINKVVNQHLFKDVLKAVVPQTALPVIVLPSGQALKGVHDHVGDAFREMVLLWESRGYCKVIKSEDTPYVWWGGIGETLLYDRPTMRWFSNPSYKLALFGNPFPEKPTKNDRPWSFWPRSPKAVELIVKSKKVNRGYKERKTQSIFLGRIENGIQKERRSTHDWSTSVSTFSMPVDSTGGPYKYSQDEYLDQLCNAKFGLCLPGYGPKCNREIEYFATGTVPIVTPGVDMTHYMVPPQKGIHYLVASTPDEVKQVQKSITEEKWQQMSDAGKLWWQRYASAEGLFRFTWGINRDNLKN</sequence>
<protein>
    <recommendedName>
        <fullName evidence="2">Exostosin GT47 domain-containing protein</fullName>
    </recommendedName>
</protein>
<proteinExistence type="predicted"/>
<evidence type="ECO:0008006" key="2">
    <source>
        <dbReference type="Google" id="ProtNLM"/>
    </source>
</evidence>
<reference evidence="1" key="1">
    <citation type="journal article" date="2020" name="Nature">
        <title>Giant virus diversity and host interactions through global metagenomics.</title>
        <authorList>
            <person name="Schulz F."/>
            <person name="Roux S."/>
            <person name="Paez-Espino D."/>
            <person name="Jungbluth S."/>
            <person name="Walsh D.A."/>
            <person name="Denef V.J."/>
            <person name="McMahon K.D."/>
            <person name="Konstantinidis K.T."/>
            <person name="Eloe-Fadrosh E.A."/>
            <person name="Kyrpides N.C."/>
            <person name="Woyke T."/>
        </authorList>
    </citation>
    <scope>NUCLEOTIDE SEQUENCE</scope>
    <source>
        <strain evidence="1">GVMAG-S-3300013286-35</strain>
    </source>
</reference>